<feature type="non-terminal residue" evidence="10">
    <location>
        <position position="1"/>
    </location>
</feature>
<accession>A0A0C3B5Q7</accession>
<dbReference type="Proteomes" id="UP000054097">
    <property type="component" value="Unassembled WGS sequence"/>
</dbReference>
<evidence type="ECO:0000256" key="7">
    <source>
        <dbReference type="ARBA" id="ARBA00022989"/>
    </source>
</evidence>
<keyword evidence="8 9" id="KW-0472">Membrane</keyword>
<keyword evidence="5" id="KW-0571">Peptide transport</keyword>
<evidence type="ECO:0000256" key="9">
    <source>
        <dbReference type="SAM" id="Phobius"/>
    </source>
</evidence>
<evidence type="ECO:0000256" key="3">
    <source>
        <dbReference type="ARBA" id="ARBA00022448"/>
    </source>
</evidence>
<dbReference type="InterPro" id="IPR004813">
    <property type="entry name" value="OPT"/>
</dbReference>
<dbReference type="OrthoDB" id="2998197at2759"/>
<evidence type="ECO:0000313" key="10">
    <source>
        <dbReference type="EMBL" id="KIM32160.1"/>
    </source>
</evidence>
<dbReference type="PANTHER" id="PTHR22601">
    <property type="entry name" value="ISP4 LIKE PROTEIN"/>
    <property type="match status" value="1"/>
</dbReference>
<comment type="subcellular location">
    <subcellularLocation>
        <location evidence="1">Membrane</location>
        <topology evidence="1">Multi-pass membrane protein</topology>
    </subcellularLocation>
</comment>
<name>A0A0C3B5Q7_SERVB</name>
<organism evidence="10 11">
    <name type="scientific">Serendipita vermifera MAFF 305830</name>
    <dbReference type="NCBI Taxonomy" id="933852"/>
    <lineage>
        <taxon>Eukaryota</taxon>
        <taxon>Fungi</taxon>
        <taxon>Dikarya</taxon>
        <taxon>Basidiomycota</taxon>
        <taxon>Agaricomycotina</taxon>
        <taxon>Agaricomycetes</taxon>
        <taxon>Sebacinales</taxon>
        <taxon>Serendipitaceae</taxon>
        <taxon>Serendipita</taxon>
    </lineage>
</organism>
<dbReference type="GO" id="GO:0016020">
    <property type="term" value="C:membrane"/>
    <property type="evidence" value="ECO:0007669"/>
    <property type="project" value="UniProtKB-SubCell"/>
</dbReference>
<keyword evidence="11" id="KW-1185">Reference proteome</keyword>
<feature type="transmembrane region" description="Helical" evidence="9">
    <location>
        <begin position="79"/>
        <end position="101"/>
    </location>
</feature>
<keyword evidence="6" id="KW-0653">Protein transport</keyword>
<evidence type="ECO:0000256" key="1">
    <source>
        <dbReference type="ARBA" id="ARBA00004141"/>
    </source>
</evidence>
<proteinExistence type="inferred from homology"/>
<reference evidence="11" key="2">
    <citation type="submission" date="2015-01" db="EMBL/GenBank/DDBJ databases">
        <title>Evolutionary Origins and Diversification of the Mycorrhizal Mutualists.</title>
        <authorList>
            <consortium name="DOE Joint Genome Institute"/>
            <consortium name="Mycorrhizal Genomics Consortium"/>
            <person name="Kohler A."/>
            <person name="Kuo A."/>
            <person name="Nagy L.G."/>
            <person name="Floudas D."/>
            <person name="Copeland A."/>
            <person name="Barry K.W."/>
            <person name="Cichocki N."/>
            <person name="Veneault-Fourrey C."/>
            <person name="LaButti K."/>
            <person name="Lindquist E.A."/>
            <person name="Lipzen A."/>
            <person name="Lundell T."/>
            <person name="Morin E."/>
            <person name="Murat C."/>
            <person name="Riley R."/>
            <person name="Ohm R."/>
            <person name="Sun H."/>
            <person name="Tunlid A."/>
            <person name="Henrissat B."/>
            <person name="Grigoriev I.V."/>
            <person name="Hibbett D.S."/>
            <person name="Martin F."/>
        </authorList>
    </citation>
    <scope>NUCLEOTIDE SEQUENCE [LARGE SCALE GENOMIC DNA]</scope>
    <source>
        <strain evidence="11">MAFF 305830</strain>
    </source>
</reference>
<evidence type="ECO:0000256" key="5">
    <source>
        <dbReference type="ARBA" id="ARBA00022856"/>
    </source>
</evidence>
<evidence type="ECO:0000313" key="11">
    <source>
        <dbReference type="Proteomes" id="UP000054097"/>
    </source>
</evidence>
<dbReference type="InterPro" id="IPR004648">
    <property type="entry name" value="Oligpept_transpt"/>
</dbReference>
<evidence type="ECO:0000256" key="6">
    <source>
        <dbReference type="ARBA" id="ARBA00022927"/>
    </source>
</evidence>
<dbReference type="GO" id="GO:0015031">
    <property type="term" value="P:protein transport"/>
    <property type="evidence" value="ECO:0007669"/>
    <property type="project" value="UniProtKB-KW"/>
</dbReference>
<comment type="similarity">
    <text evidence="2">Belongs to the oligopeptide OPT transporter family.</text>
</comment>
<keyword evidence="7 9" id="KW-1133">Transmembrane helix</keyword>
<dbReference type="HOGENOM" id="CLU_2284258_0_0_1"/>
<dbReference type="EMBL" id="KN824280">
    <property type="protein sequence ID" value="KIM32160.1"/>
    <property type="molecule type" value="Genomic_DNA"/>
</dbReference>
<dbReference type="Pfam" id="PF03169">
    <property type="entry name" value="OPT"/>
    <property type="match status" value="1"/>
</dbReference>
<sequence length="102" mass="12052">YNVLLYCFLIGAVLPIPFYFLTRRFPKNKLIRGIHIPVLLYGSIAWTPYNLSHSWPAVPVAWFFQVYVRNRYLPWWQKYNYILSTAFDCGITIAAIVIFFAL</sequence>
<keyword evidence="4 9" id="KW-0812">Transmembrane</keyword>
<gene>
    <name evidence="10" type="ORF">M408DRAFT_63307</name>
</gene>
<feature type="transmembrane region" description="Helical" evidence="9">
    <location>
        <begin position="6"/>
        <end position="22"/>
    </location>
</feature>
<keyword evidence="3" id="KW-0813">Transport</keyword>
<evidence type="ECO:0000256" key="8">
    <source>
        <dbReference type="ARBA" id="ARBA00023136"/>
    </source>
</evidence>
<evidence type="ECO:0000256" key="2">
    <source>
        <dbReference type="ARBA" id="ARBA00008807"/>
    </source>
</evidence>
<reference evidence="10 11" key="1">
    <citation type="submission" date="2014-04" db="EMBL/GenBank/DDBJ databases">
        <authorList>
            <consortium name="DOE Joint Genome Institute"/>
            <person name="Kuo A."/>
            <person name="Zuccaro A."/>
            <person name="Kohler A."/>
            <person name="Nagy L.G."/>
            <person name="Floudas D."/>
            <person name="Copeland A."/>
            <person name="Barry K.W."/>
            <person name="Cichocki N."/>
            <person name="Veneault-Fourrey C."/>
            <person name="LaButti K."/>
            <person name="Lindquist E.A."/>
            <person name="Lipzen A."/>
            <person name="Lundell T."/>
            <person name="Morin E."/>
            <person name="Murat C."/>
            <person name="Sun H."/>
            <person name="Tunlid A."/>
            <person name="Henrissat B."/>
            <person name="Grigoriev I.V."/>
            <person name="Hibbett D.S."/>
            <person name="Martin F."/>
            <person name="Nordberg H.P."/>
            <person name="Cantor M.N."/>
            <person name="Hua S.X."/>
        </authorList>
    </citation>
    <scope>NUCLEOTIDE SEQUENCE [LARGE SCALE GENOMIC DNA]</scope>
    <source>
        <strain evidence="10 11">MAFF 305830</strain>
    </source>
</reference>
<protein>
    <submittedName>
        <fullName evidence="10">Uncharacterized protein</fullName>
    </submittedName>
</protein>
<dbReference type="GO" id="GO:0035673">
    <property type="term" value="F:oligopeptide transmembrane transporter activity"/>
    <property type="evidence" value="ECO:0007669"/>
    <property type="project" value="InterPro"/>
</dbReference>
<dbReference type="AlphaFoldDB" id="A0A0C3B5Q7"/>
<evidence type="ECO:0000256" key="4">
    <source>
        <dbReference type="ARBA" id="ARBA00022692"/>
    </source>
</evidence>